<name>A0A5C3L7G7_COPMA</name>
<keyword evidence="1" id="KW-0696">RNA-directed RNA polymerase</keyword>
<feature type="domain" description="RDRP core" evidence="2">
    <location>
        <begin position="324"/>
        <end position="946"/>
    </location>
</feature>
<comment type="similarity">
    <text evidence="1">Belongs to the RdRP family.</text>
</comment>
<organism evidence="3 4">
    <name type="scientific">Coprinopsis marcescibilis</name>
    <name type="common">Agaric fungus</name>
    <name type="synonym">Psathyrella marcescibilis</name>
    <dbReference type="NCBI Taxonomy" id="230819"/>
    <lineage>
        <taxon>Eukaryota</taxon>
        <taxon>Fungi</taxon>
        <taxon>Dikarya</taxon>
        <taxon>Basidiomycota</taxon>
        <taxon>Agaricomycotina</taxon>
        <taxon>Agaricomycetes</taxon>
        <taxon>Agaricomycetidae</taxon>
        <taxon>Agaricales</taxon>
        <taxon>Agaricineae</taxon>
        <taxon>Psathyrellaceae</taxon>
        <taxon>Coprinopsis</taxon>
    </lineage>
</organism>
<dbReference type="PANTHER" id="PTHR23079:SF55">
    <property type="entry name" value="RNA-DIRECTED RNA POLYMERASE"/>
    <property type="match status" value="1"/>
</dbReference>
<protein>
    <recommendedName>
        <fullName evidence="1">RNA-dependent RNA polymerase</fullName>
        <ecNumber evidence="1">2.7.7.48</ecNumber>
    </recommendedName>
</protein>
<evidence type="ECO:0000313" key="3">
    <source>
        <dbReference type="EMBL" id="TFK28493.1"/>
    </source>
</evidence>
<keyword evidence="4" id="KW-1185">Reference proteome</keyword>
<dbReference type="Proteomes" id="UP000307440">
    <property type="component" value="Unassembled WGS sequence"/>
</dbReference>
<gene>
    <name evidence="3" type="ORF">FA15DRAFT_678377</name>
</gene>
<dbReference type="AlphaFoldDB" id="A0A5C3L7G7"/>
<dbReference type="Pfam" id="PF05183">
    <property type="entry name" value="RdRP"/>
    <property type="match status" value="1"/>
</dbReference>
<comment type="catalytic activity">
    <reaction evidence="1">
        <text>RNA(n) + a ribonucleoside 5'-triphosphate = RNA(n+1) + diphosphate</text>
        <dbReference type="Rhea" id="RHEA:21248"/>
        <dbReference type="Rhea" id="RHEA-COMP:14527"/>
        <dbReference type="Rhea" id="RHEA-COMP:17342"/>
        <dbReference type="ChEBI" id="CHEBI:33019"/>
        <dbReference type="ChEBI" id="CHEBI:61557"/>
        <dbReference type="ChEBI" id="CHEBI:140395"/>
        <dbReference type="EC" id="2.7.7.48"/>
    </reaction>
</comment>
<dbReference type="OrthoDB" id="6513042at2759"/>
<dbReference type="InterPro" id="IPR007855">
    <property type="entry name" value="RDRP"/>
</dbReference>
<dbReference type="EMBL" id="ML210155">
    <property type="protein sequence ID" value="TFK28493.1"/>
    <property type="molecule type" value="Genomic_DNA"/>
</dbReference>
<dbReference type="GO" id="GO:0031380">
    <property type="term" value="C:nuclear RNA-directed RNA polymerase complex"/>
    <property type="evidence" value="ECO:0007669"/>
    <property type="project" value="TreeGrafter"/>
</dbReference>
<proteinExistence type="inferred from homology"/>
<dbReference type="InterPro" id="IPR057596">
    <property type="entry name" value="RDRP_core"/>
</dbReference>
<accession>A0A5C3L7G7</accession>
<dbReference type="EC" id="2.7.7.48" evidence="1"/>
<evidence type="ECO:0000259" key="2">
    <source>
        <dbReference type="Pfam" id="PF05183"/>
    </source>
</evidence>
<evidence type="ECO:0000256" key="1">
    <source>
        <dbReference type="RuleBase" id="RU363098"/>
    </source>
</evidence>
<dbReference type="GO" id="GO:0003968">
    <property type="term" value="F:RNA-directed RNA polymerase activity"/>
    <property type="evidence" value="ECO:0007669"/>
    <property type="project" value="UniProtKB-KW"/>
</dbReference>
<keyword evidence="1" id="KW-0694">RNA-binding</keyword>
<dbReference type="GO" id="GO:0003723">
    <property type="term" value="F:RNA binding"/>
    <property type="evidence" value="ECO:0007669"/>
    <property type="project" value="UniProtKB-KW"/>
</dbReference>
<keyword evidence="1" id="KW-0548">Nucleotidyltransferase</keyword>
<dbReference type="GO" id="GO:0030422">
    <property type="term" value="P:siRNA processing"/>
    <property type="evidence" value="ECO:0007669"/>
    <property type="project" value="TreeGrafter"/>
</dbReference>
<reference evidence="3 4" key="1">
    <citation type="journal article" date="2019" name="Nat. Ecol. Evol.">
        <title>Megaphylogeny resolves global patterns of mushroom evolution.</title>
        <authorList>
            <person name="Varga T."/>
            <person name="Krizsan K."/>
            <person name="Foldi C."/>
            <person name="Dima B."/>
            <person name="Sanchez-Garcia M."/>
            <person name="Sanchez-Ramirez S."/>
            <person name="Szollosi G.J."/>
            <person name="Szarkandi J.G."/>
            <person name="Papp V."/>
            <person name="Albert L."/>
            <person name="Andreopoulos W."/>
            <person name="Angelini C."/>
            <person name="Antonin V."/>
            <person name="Barry K.W."/>
            <person name="Bougher N.L."/>
            <person name="Buchanan P."/>
            <person name="Buyck B."/>
            <person name="Bense V."/>
            <person name="Catcheside P."/>
            <person name="Chovatia M."/>
            <person name="Cooper J."/>
            <person name="Damon W."/>
            <person name="Desjardin D."/>
            <person name="Finy P."/>
            <person name="Geml J."/>
            <person name="Haridas S."/>
            <person name="Hughes K."/>
            <person name="Justo A."/>
            <person name="Karasinski D."/>
            <person name="Kautmanova I."/>
            <person name="Kiss B."/>
            <person name="Kocsube S."/>
            <person name="Kotiranta H."/>
            <person name="LaButti K.M."/>
            <person name="Lechner B.E."/>
            <person name="Liimatainen K."/>
            <person name="Lipzen A."/>
            <person name="Lukacs Z."/>
            <person name="Mihaltcheva S."/>
            <person name="Morgado L.N."/>
            <person name="Niskanen T."/>
            <person name="Noordeloos M.E."/>
            <person name="Ohm R.A."/>
            <person name="Ortiz-Santana B."/>
            <person name="Ovrebo C."/>
            <person name="Racz N."/>
            <person name="Riley R."/>
            <person name="Savchenko A."/>
            <person name="Shiryaev A."/>
            <person name="Soop K."/>
            <person name="Spirin V."/>
            <person name="Szebenyi C."/>
            <person name="Tomsovsky M."/>
            <person name="Tulloss R.E."/>
            <person name="Uehling J."/>
            <person name="Grigoriev I.V."/>
            <person name="Vagvolgyi C."/>
            <person name="Papp T."/>
            <person name="Martin F.M."/>
            <person name="Miettinen O."/>
            <person name="Hibbett D.S."/>
            <person name="Nagy L.G."/>
        </authorList>
    </citation>
    <scope>NUCLEOTIDE SEQUENCE [LARGE SCALE GENOMIC DNA]</scope>
    <source>
        <strain evidence="3 4">CBS 121175</strain>
    </source>
</reference>
<evidence type="ECO:0000313" key="4">
    <source>
        <dbReference type="Proteomes" id="UP000307440"/>
    </source>
</evidence>
<sequence length="1133" mass="128289">MNLSVERIPTRAPKSEVTKTIAAIVHGETFVASIPRDSEYALGKIPINFQVELNREESGHNENNGTGTVTFPDSHIAHAFLIYSYREKVRIKYEQSRGKLFFKKSEDKPPPWLVQTLTLTPYISPDVKAERESMIESLSDRMRVIEVQVGMRLNATLSVGHEAVAPFAYQLRVVLYDSSSLDKFKEYMAIMDVSPLLMDLRGRGSIETEKRGFVSRLKSVDFKKELAALPFAVSFQVEALVRSNRLNADQIYQLFPQLHQLSNIHRNTGFVEQLLERYNRDLRLDPTQKKDPIKHFNVLRQKFKASPRRSLESNLFNCYHVTCTPSRLLPEGPHPTGFNRILRKYRNYTDHFIRVEFRTEDGGWYRSSFEVDGSYLVDERVGGILKGGIEIAGRHYERLAYSSSSLKVHSDWFIYPFDYIDNTGKTIRVDAQYIRDSIIPDIESNSSLFRKPSKYAARIALAFSTSESSDSIRIARHQWVGDCPDVDPPARMMIKRDQYGDIVLGEDGKPQMEPHVPPPFTDGVGAISKRLADQICASTGRYEGKLKPSAFMLRFLGFKGMVAVDPELDKDPSGIELRLRPSMHKFASLEDDPTRKSEVAIDHTDKTDCRPLIMLLEHLSVDLEVLVELQNAAVADAKTIDANISQFSRFMSTHGLGGPFRFPKLLDDIEALGGLSLEEIDTPLLKNLRQTAFNSIMAEIRYDARIPVPDSYMLVGVVDEGHLYQEKYRNVFTLSPNQIYACVQNADDLEPKWIEGTCAITRHPIVHEGDLQVVYAIGKPPPGMFCAFGHMVNVVVFSATGQRSLPSCLAGGDLDGDKYAIITYEGLVPMTFRPPAEPDNTMKDHEFPDSEPDRKVKAEDLCKFYVQYIRSDVLKSYGDERCKSIATLCSQAVDYPKKGIPVDLDEHDDLLRRPLKATPNWNRNESSDSSTTIYYKSTRYLGVLYESKHFDNIGEPVDDCNSSLAPVNTPPFADKLSQVLGRAIEEVLGPGTACYQMPSAKIQEAFRRYAEELDCIRYTHTLSSRPEHRLSEVEVIAGTIVARHNVKKLRKERISRMMDHTSCAVRNVRFELMGAQEEKSFESLQRGWEAWGFSQTCEKEGAGSFGLIALRVVFECLDDLRKAVYGNGNRRSM</sequence>
<keyword evidence="1" id="KW-0808">Transferase</keyword>
<dbReference type="PANTHER" id="PTHR23079">
    <property type="entry name" value="RNA-DEPENDENT RNA POLYMERASE"/>
    <property type="match status" value="1"/>
</dbReference>
<dbReference type="STRING" id="230819.A0A5C3L7G7"/>